<dbReference type="CDD" id="cd23767">
    <property type="entry name" value="IQCD"/>
    <property type="match status" value="1"/>
</dbReference>
<dbReference type="InterPro" id="IPR036533">
    <property type="entry name" value="BAG_dom_sf"/>
</dbReference>
<dbReference type="GO" id="GO:0051087">
    <property type="term" value="F:protein-folding chaperone binding"/>
    <property type="evidence" value="ECO:0007669"/>
    <property type="project" value="InterPro"/>
</dbReference>
<dbReference type="PANTHER" id="PTHR33322:SF8">
    <property type="entry name" value="BAG FAMILY MOLECULAR CHAPERONE REGULATOR 5, MITOCHONDRIAL"/>
    <property type="match status" value="1"/>
</dbReference>
<dbReference type="PANTHER" id="PTHR33322">
    <property type="entry name" value="BAG DOMAIN CONTAINING PROTEIN, EXPRESSED"/>
    <property type="match status" value="1"/>
</dbReference>
<dbReference type="GO" id="GO:0009506">
    <property type="term" value="C:plasmodesma"/>
    <property type="evidence" value="ECO:0007669"/>
    <property type="project" value="TreeGrafter"/>
</dbReference>
<evidence type="ECO:0000256" key="1">
    <source>
        <dbReference type="ARBA" id="ARBA00023186"/>
    </source>
</evidence>
<proteinExistence type="predicted"/>
<dbReference type="Proteomes" id="UP001157418">
    <property type="component" value="Unassembled WGS sequence"/>
</dbReference>
<dbReference type="Gene3D" id="1.20.58.120">
    <property type="entry name" value="BAG domain"/>
    <property type="match status" value="1"/>
</dbReference>
<evidence type="ECO:0000259" key="3">
    <source>
        <dbReference type="PROSITE" id="PS51035"/>
    </source>
</evidence>
<keyword evidence="5" id="KW-1185">Reference proteome</keyword>
<feature type="domain" description="BAG" evidence="3">
    <location>
        <begin position="81"/>
        <end position="158"/>
    </location>
</feature>
<dbReference type="SUPFAM" id="SSF63491">
    <property type="entry name" value="BAG domain"/>
    <property type="match status" value="1"/>
</dbReference>
<dbReference type="GO" id="GO:0006457">
    <property type="term" value="P:protein folding"/>
    <property type="evidence" value="ECO:0007669"/>
    <property type="project" value="TreeGrafter"/>
</dbReference>
<dbReference type="Pfam" id="PF02179">
    <property type="entry name" value="BAG"/>
    <property type="match status" value="1"/>
</dbReference>
<dbReference type="InterPro" id="IPR003103">
    <property type="entry name" value="BAG_domain"/>
</dbReference>
<dbReference type="InterPro" id="IPR040400">
    <property type="entry name" value="BAG5/6/7/8"/>
</dbReference>
<gene>
    <name evidence="4" type="ORF">LVIROSA_LOCUS11002</name>
</gene>
<evidence type="ECO:0000313" key="5">
    <source>
        <dbReference type="Proteomes" id="UP001157418"/>
    </source>
</evidence>
<accession>A0AAU9MP52</accession>
<dbReference type="PROSITE" id="PS51035">
    <property type="entry name" value="BAG"/>
    <property type="match status" value="1"/>
</dbReference>
<comment type="caution">
    <text evidence="4">The sequence shown here is derived from an EMBL/GenBank/DDBJ whole genome shotgun (WGS) entry which is preliminary data.</text>
</comment>
<reference evidence="4 5" key="1">
    <citation type="submission" date="2022-01" db="EMBL/GenBank/DDBJ databases">
        <authorList>
            <person name="Xiong W."/>
            <person name="Schranz E."/>
        </authorList>
    </citation>
    <scope>NUCLEOTIDE SEQUENCE [LARGE SCALE GENOMIC DNA]</scope>
</reference>
<evidence type="ECO:0000256" key="2">
    <source>
        <dbReference type="SAM" id="MobiDB-lite"/>
    </source>
</evidence>
<name>A0AAU9MP52_9ASTR</name>
<feature type="region of interest" description="Disordered" evidence="2">
    <location>
        <begin position="1"/>
        <end position="21"/>
    </location>
</feature>
<dbReference type="SMART" id="SM00264">
    <property type="entry name" value="BAG"/>
    <property type="match status" value="1"/>
</dbReference>
<dbReference type="AlphaFoldDB" id="A0AAU9MP52"/>
<organism evidence="4 5">
    <name type="scientific">Lactuca virosa</name>
    <dbReference type="NCBI Taxonomy" id="75947"/>
    <lineage>
        <taxon>Eukaryota</taxon>
        <taxon>Viridiplantae</taxon>
        <taxon>Streptophyta</taxon>
        <taxon>Embryophyta</taxon>
        <taxon>Tracheophyta</taxon>
        <taxon>Spermatophyta</taxon>
        <taxon>Magnoliopsida</taxon>
        <taxon>eudicotyledons</taxon>
        <taxon>Gunneridae</taxon>
        <taxon>Pentapetalae</taxon>
        <taxon>asterids</taxon>
        <taxon>campanulids</taxon>
        <taxon>Asterales</taxon>
        <taxon>Asteraceae</taxon>
        <taxon>Cichorioideae</taxon>
        <taxon>Cichorieae</taxon>
        <taxon>Lactucinae</taxon>
        <taxon>Lactuca</taxon>
    </lineage>
</organism>
<keyword evidence="1" id="KW-0143">Chaperone</keyword>
<sequence length="214" mass="24529">MKSSPRTRLYSSSSSYSADTTTTTTTTTVTYAFEDNNFNANPQTTSTEIPITFHLSDRQSTAAIKIQSAYRSHAIRNLINKVRAVDSQADKLQRLIQMQDTVDAVRSNNRERIKINEALMKLLFTLDSVPGIDPTVREFRRSVSRRIVGLQEILDSICEARETNWDGFLRDWDDVIVGIEQEICREKGGSDVHEFERFCAEHLGFQCLQRFLRQ</sequence>
<dbReference type="EMBL" id="CAKMRJ010001112">
    <property type="protein sequence ID" value="CAH1423735.1"/>
    <property type="molecule type" value="Genomic_DNA"/>
</dbReference>
<protein>
    <recommendedName>
        <fullName evidence="3">BAG domain-containing protein</fullName>
    </recommendedName>
</protein>
<evidence type="ECO:0000313" key="4">
    <source>
        <dbReference type="EMBL" id="CAH1423735.1"/>
    </source>
</evidence>
<dbReference type="PROSITE" id="PS50096">
    <property type="entry name" value="IQ"/>
    <property type="match status" value="1"/>
</dbReference>